<accession>A0A6A4IF03</accession>
<dbReference type="Proteomes" id="UP000799118">
    <property type="component" value="Unassembled WGS sequence"/>
</dbReference>
<dbReference type="OrthoDB" id="119302at2759"/>
<dbReference type="AlphaFoldDB" id="A0A6A4IF03"/>
<evidence type="ECO:0000313" key="6">
    <source>
        <dbReference type="Proteomes" id="UP000799118"/>
    </source>
</evidence>
<gene>
    <name evidence="5" type="ORF">BT96DRAFT_933109</name>
</gene>
<proteinExistence type="inferred from homology"/>
<reference evidence="5" key="1">
    <citation type="journal article" date="2019" name="Environ. Microbiol.">
        <title>Fungal ecological strategies reflected in gene transcription - a case study of two litter decomposers.</title>
        <authorList>
            <person name="Barbi F."/>
            <person name="Kohler A."/>
            <person name="Barry K."/>
            <person name="Baskaran P."/>
            <person name="Daum C."/>
            <person name="Fauchery L."/>
            <person name="Ihrmark K."/>
            <person name="Kuo A."/>
            <person name="LaButti K."/>
            <person name="Lipzen A."/>
            <person name="Morin E."/>
            <person name="Grigoriev I.V."/>
            <person name="Henrissat B."/>
            <person name="Lindahl B."/>
            <person name="Martin F."/>
        </authorList>
    </citation>
    <scope>NUCLEOTIDE SEQUENCE</scope>
    <source>
        <strain evidence="5">JB14</strain>
    </source>
</reference>
<dbReference type="Pfam" id="PF08142">
    <property type="entry name" value="AARP2CN"/>
    <property type="match status" value="1"/>
</dbReference>
<dbReference type="GO" id="GO:0005525">
    <property type="term" value="F:GTP binding"/>
    <property type="evidence" value="ECO:0007669"/>
    <property type="project" value="TreeGrafter"/>
</dbReference>
<dbReference type="PANTHER" id="PTHR12858:SF1">
    <property type="entry name" value="PRE-RRNA-PROCESSING PROTEIN TSR1 HOMOLOG"/>
    <property type="match status" value="1"/>
</dbReference>
<feature type="domain" description="Ribosome biogenesis protein BMS1/TSR1 C-terminal" evidence="4">
    <location>
        <begin position="434"/>
        <end position="775"/>
    </location>
</feature>
<dbReference type="EMBL" id="ML769394">
    <property type="protein sequence ID" value="KAE9407677.1"/>
    <property type="molecule type" value="Genomic_DNA"/>
</dbReference>
<feature type="region of interest" description="Disordered" evidence="2">
    <location>
        <begin position="370"/>
        <end position="438"/>
    </location>
</feature>
<feature type="compositionally biased region" description="Acidic residues" evidence="2">
    <location>
        <begin position="329"/>
        <end position="340"/>
    </location>
</feature>
<organism evidence="5 6">
    <name type="scientific">Gymnopus androsaceus JB14</name>
    <dbReference type="NCBI Taxonomy" id="1447944"/>
    <lineage>
        <taxon>Eukaryota</taxon>
        <taxon>Fungi</taxon>
        <taxon>Dikarya</taxon>
        <taxon>Basidiomycota</taxon>
        <taxon>Agaricomycotina</taxon>
        <taxon>Agaricomycetes</taxon>
        <taxon>Agaricomycetidae</taxon>
        <taxon>Agaricales</taxon>
        <taxon>Marasmiineae</taxon>
        <taxon>Omphalotaceae</taxon>
        <taxon>Gymnopus</taxon>
    </lineage>
</organism>
<dbReference type="InterPro" id="IPR012948">
    <property type="entry name" value="AARP2CN"/>
</dbReference>
<evidence type="ECO:0000259" key="3">
    <source>
        <dbReference type="SMART" id="SM00785"/>
    </source>
</evidence>
<feature type="region of interest" description="Disordered" evidence="2">
    <location>
        <begin position="297"/>
        <end position="356"/>
    </location>
</feature>
<feature type="compositionally biased region" description="Acidic residues" evidence="2">
    <location>
        <begin position="370"/>
        <end position="390"/>
    </location>
</feature>
<evidence type="ECO:0000313" key="5">
    <source>
        <dbReference type="EMBL" id="KAE9407677.1"/>
    </source>
</evidence>
<dbReference type="GO" id="GO:0030688">
    <property type="term" value="C:preribosome, small subunit precursor"/>
    <property type="evidence" value="ECO:0007669"/>
    <property type="project" value="TreeGrafter"/>
</dbReference>
<dbReference type="GO" id="GO:0034511">
    <property type="term" value="F:U3 snoRNA binding"/>
    <property type="evidence" value="ECO:0007669"/>
    <property type="project" value="TreeGrafter"/>
</dbReference>
<feature type="region of interest" description="Disordered" evidence="2">
    <location>
        <begin position="1"/>
        <end position="55"/>
    </location>
</feature>
<evidence type="ECO:0000256" key="1">
    <source>
        <dbReference type="ARBA" id="ARBA00038288"/>
    </source>
</evidence>
<dbReference type="InterPro" id="IPR039761">
    <property type="entry name" value="Bms1/Tsr1"/>
</dbReference>
<comment type="similarity">
    <text evidence="1">Belongs to the TRAFAC class translation factor GTPase superfamily. Bms1-like GTPase family. TSR1 subfamily.</text>
</comment>
<protein>
    <submittedName>
        <fullName evidence="5">DUF663-domain-containing protein</fullName>
    </submittedName>
</protein>
<evidence type="ECO:0000256" key="2">
    <source>
        <dbReference type="SAM" id="MobiDB-lite"/>
    </source>
</evidence>
<feature type="domain" description="AARP2CN" evidence="3">
    <location>
        <begin position="214"/>
        <end position="285"/>
    </location>
</feature>
<sequence length="820" mass="90101">MVQGQGHHHRPTLKQSNKAFKSKHSSKGSLKDAAKGRTGPNSKTSTPSIATLSSPAHLRLNRRNAAKQAQAQKRSGLINAKRVFGGAPRIVAVVSLTDDVDAHKYVKKLVGEEYQVGQTVTRQKTSLQFLFPNTFFATLDACKIADYVLLILSKDEEVGEKGETMFRALQAQGLPRVVAVTTAVDKSTRASLLSYTKYFVPDISKVYDLGVQSESLNALRALCEGVPRQVKWRAGRAYLVAEGVQWVDDQLKITGITRGSFLDPNRLVHIPGYGDYQVNSIQDPDSGVVLAEPTADEADSLVSTNPDQAEGEQTWPSEEEMQGGGEGNEGGEPESIEIEIPDASNSTTPKSISKIPKGMSEYQASWMVDEDLEEGEGVDVDDGDADEEMDQGEKKVTFEDLPQEEEDRQLASWRQSSNQNRSSEERTHALFPDEIDTPLPPSLARTRFARYRGLRSFRTSPWDAYEALPKDYGRVFGFGEPSKGNPNGRGGTNAWKKHESRIEKDREEAFDAGVGIGEGTRVMVVLKGVTQAMGLTLTKAANSFPPVLFSLFPHEHKMTVLNFTVTRNTEYNGSVRSKDPLILCIGPRRLHVNPVYSTFEGVGGDVLDFSVFVFVLVYIDWPSGKPTPNNVHKFERYLQHGTTSMATVYAPVVVGSGKVPCVLLREDGNGALASVPTYNLVASGTYISPDPNRIIAKRIVLTGHPFKVHKKTATVRYMFFDSNDVTYFAPIQLHTKHGRTGHIKESLGTHGYFKAHFDGPISQMDTVCMSLYKRVYPRWSSGVEAEGIGCEAEVGRIESGTSAGVVEVNGEDKDGDVDMD</sequence>
<keyword evidence="6" id="KW-1185">Reference proteome</keyword>
<dbReference type="InterPro" id="IPR007034">
    <property type="entry name" value="BMS1_TSR1_C"/>
</dbReference>
<dbReference type="Pfam" id="PF04950">
    <property type="entry name" value="RIBIOP_C"/>
    <property type="match status" value="2"/>
</dbReference>
<dbReference type="SMART" id="SM01362">
    <property type="entry name" value="DUF663"/>
    <property type="match status" value="1"/>
</dbReference>
<evidence type="ECO:0000259" key="4">
    <source>
        <dbReference type="SMART" id="SM01362"/>
    </source>
</evidence>
<dbReference type="GO" id="GO:0000462">
    <property type="term" value="P:maturation of SSU-rRNA from tricistronic rRNA transcript (SSU-rRNA, 5.8S rRNA, LSU-rRNA)"/>
    <property type="evidence" value="ECO:0007669"/>
    <property type="project" value="TreeGrafter"/>
</dbReference>
<dbReference type="GO" id="GO:0003924">
    <property type="term" value="F:GTPase activity"/>
    <property type="evidence" value="ECO:0007669"/>
    <property type="project" value="TreeGrafter"/>
</dbReference>
<name>A0A6A4IF03_9AGAR</name>
<dbReference type="GO" id="GO:0000479">
    <property type="term" value="P:endonucleolytic cleavage of tricistronic rRNA transcript (SSU-rRNA, 5.8S rRNA, LSU-rRNA)"/>
    <property type="evidence" value="ECO:0007669"/>
    <property type="project" value="TreeGrafter"/>
</dbReference>
<dbReference type="GO" id="GO:0005634">
    <property type="term" value="C:nucleus"/>
    <property type="evidence" value="ECO:0007669"/>
    <property type="project" value="InterPro"/>
</dbReference>
<feature type="compositionally biased region" description="Polar residues" evidence="2">
    <location>
        <begin position="39"/>
        <end position="54"/>
    </location>
</feature>
<feature type="compositionally biased region" description="Basic residues" evidence="2">
    <location>
        <begin position="1"/>
        <end position="12"/>
    </location>
</feature>
<dbReference type="SMART" id="SM00785">
    <property type="entry name" value="AARP2CN"/>
    <property type="match status" value="1"/>
</dbReference>
<dbReference type="PANTHER" id="PTHR12858">
    <property type="entry name" value="RIBOSOME BIOGENESIS PROTEIN"/>
    <property type="match status" value="1"/>
</dbReference>
<dbReference type="Pfam" id="PF22298">
    <property type="entry name" value="Tsr1_G-like"/>
    <property type="match status" value="1"/>
</dbReference>